<dbReference type="AlphaFoldDB" id="A0AAV4W3C2"/>
<reference evidence="3 4" key="1">
    <citation type="submission" date="2021-06" db="EMBL/GenBank/DDBJ databases">
        <title>Caerostris darwini draft genome.</title>
        <authorList>
            <person name="Kono N."/>
            <person name="Arakawa K."/>
        </authorList>
    </citation>
    <scope>NUCLEOTIDE SEQUENCE [LARGE SCALE GENOMIC DNA]</scope>
</reference>
<keyword evidence="4" id="KW-1185">Reference proteome</keyword>
<comment type="caution">
    <text evidence="3">The sequence shown here is derived from an EMBL/GenBank/DDBJ whole genome shotgun (WGS) entry which is preliminary data.</text>
</comment>
<keyword evidence="2" id="KW-0732">Signal</keyword>
<accession>A0AAV4W3C2</accession>
<dbReference type="Proteomes" id="UP001054837">
    <property type="component" value="Unassembled WGS sequence"/>
</dbReference>
<feature type="chain" id="PRO_5043910137" evidence="2">
    <location>
        <begin position="21"/>
        <end position="94"/>
    </location>
</feature>
<proteinExistence type="predicted"/>
<feature type="signal peptide" evidence="2">
    <location>
        <begin position="1"/>
        <end position="20"/>
    </location>
</feature>
<organism evidence="3 4">
    <name type="scientific">Caerostris darwini</name>
    <dbReference type="NCBI Taxonomy" id="1538125"/>
    <lineage>
        <taxon>Eukaryota</taxon>
        <taxon>Metazoa</taxon>
        <taxon>Ecdysozoa</taxon>
        <taxon>Arthropoda</taxon>
        <taxon>Chelicerata</taxon>
        <taxon>Arachnida</taxon>
        <taxon>Araneae</taxon>
        <taxon>Araneomorphae</taxon>
        <taxon>Entelegynae</taxon>
        <taxon>Araneoidea</taxon>
        <taxon>Araneidae</taxon>
        <taxon>Caerostris</taxon>
    </lineage>
</organism>
<dbReference type="EMBL" id="BPLQ01014089">
    <property type="protein sequence ID" value="GIY77256.1"/>
    <property type="molecule type" value="Genomic_DNA"/>
</dbReference>
<evidence type="ECO:0000256" key="2">
    <source>
        <dbReference type="SAM" id="SignalP"/>
    </source>
</evidence>
<evidence type="ECO:0000313" key="4">
    <source>
        <dbReference type="Proteomes" id="UP001054837"/>
    </source>
</evidence>
<gene>
    <name evidence="3" type="ORF">CDAR_542081</name>
</gene>
<feature type="compositionally biased region" description="Polar residues" evidence="1">
    <location>
        <begin position="25"/>
        <end position="36"/>
    </location>
</feature>
<evidence type="ECO:0000313" key="3">
    <source>
        <dbReference type="EMBL" id="GIY77256.1"/>
    </source>
</evidence>
<sequence>MKFTLVAAFALLLCAVSLEARRNGSGKNSTRNSTSRNEVRKKPSFKGYKKKNPFPLFKSCEAFNRGYAMTLKEMKKNKEIWFKNCEEEDLEVST</sequence>
<evidence type="ECO:0000256" key="1">
    <source>
        <dbReference type="SAM" id="MobiDB-lite"/>
    </source>
</evidence>
<name>A0AAV4W3C2_9ARAC</name>
<feature type="region of interest" description="Disordered" evidence="1">
    <location>
        <begin position="22"/>
        <end position="50"/>
    </location>
</feature>
<protein>
    <submittedName>
        <fullName evidence="3">Uncharacterized protein</fullName>
    </submittedName>
</protein>